<dbReference type="AlphaFoldDB" id="A0A5J5B7T2"/>
<dbReference type="OrthoDB" id="8062037at2759"/>
<evidence type="ECO:0000313" key="3">
    <source>
        <dbReference type="Proteomes" id="UP000325577"/>
    </source>
</evidence>
<keyword evidence="3" id="KW-1185">Reference proteome</keyword>
<name>A0A5J5B7T2_9ASTE</name>
<reference evidence="2 3" key="1">
    <citation type="submission" date="2019-09" db="EMBL/GenBank/DDBJ databases">
        <title>A chromosome-level genome assembly of the Chinese tupelo Nyssa sinensis.</title>
        <authorList>
            <person name="Yang X."/>
            <person name="Kang M."/>
            <person name="Yang Y."/>
            <person name="Xiong H."/>
            <person name="Wang M."/>
            <person name="Zhang Z."/>
            <person name="Wang Z."/>
            <person name="Wu H."/>
            <person name="Ma T."/>
            <person name="Liu J."/>
            <person name="Xi Z."/>
        </authorList>
    </citation>
    <scope>NUCLEOTIDE SEQUENCE [LARGE SCALE GENOMIC DNA]</scope>
    <source>
        <strain evidence="2">J267</strain>
        <tissue evidence="2">Leaf</tissue>
    </source>
</reference>
<evidence type="ECO:0000256" key="1">
    <source>
        <dbReference type="SAM" id="MobiDB-lite"/>
    </source>
</evidence>
<protein>
    <submittedName>
        <fullName evidence="2">Uncharacterized protein</fullName>
    </submittedName>
</protein>
<accession>A0A5J5B7T2</accession>
<organism evidence="2 3">
    <name type="scientific">Nyssa sinensis</name>
    <dbReference type="NCBI Taxonomy" id="561372"/>
    <lineage>
        <taxon>Eukaryota</taxon>
        <taxon>Viridiplantae</taxon>
        <taxon>Streptophyta</taxon>
        <taxon>Embryophyta</taxon>
        <taxon>Tracheophyta</taxon>
        <taxon>Spermatophyta</taxon>
        <taxon>Magnoliopsida</taxon>
        <taxon>eudicotyledons</taxon>
        <taxon>Gunneridae</taxon>
        <taxon>Pentapetalae</taxon>
        <taxon>asterids</taxon>
        <taxon>Cornales</taxon>
        <taxon>Nyssaceae</taxon>
        <taxon>Nyssa</taxon>
    </lineage>
</organism>
<gene>
    <name evidence="2" type="ORF">F0562_028162</name>
</gene>
<sequence>MDEASLSTATTRPDRRTARGGVGGSFRSYNASVYSEQRVKLEDEDQLPEANNLSIDDVIRKIRRKFDVARQSFLKIPDSLKGMPKMNPEGIYVNKNLRLENIQVYGFD</sequence>
<dbReference type="Proteomes" id="UP000325577">
    <property type="component" value="Linkage Group LG15"/>
</dbReference>
<evidence type="ECO:0000313" key="2">
    <source>
        <dbReference type="EMBL" id="KAA8538644.1"/>
    </source>
</evidence>
<dbReference type="EMBL" id="CM018038">
    <property type="protein sequence ID" value="KAA8538644.1"/>
    <property type="molecule type" value="Genomic_DNA"/>
</dbReference>
<proteinExistence type="predicted"/>
<feature type="region of interest" description="Disordered" evidence="1">
    <location>
        <begin position="1"/>
        <end position="25"/>
    </location>
</feature>